<protein>
    <recommendedName>
        <fullName evidence="1">NADP-dependent oxidoreductase domain-containing protein</fullName>
    </recommendedName>
</protein>
<dbReference type="InterPro" id="IPR023210">
    <property type="entry name" value="NADP_OxRdtase_dom"/>
</dbReference>
<organism evidence="2 3">
    <name type="scientific">Hevea brasiliensis</name>
    <name type="common">Para rubber tree</name>
    <name type="synonym">Siphonia brasiliensis</name>
    <dbReference type="NCBI Taxonomy" id="3981"/>
    <lineage>
        <taxon>Eukaryota</taxon>
        <taxon>Viridiplantae</taxon>
        <taxon>Streptophyta</taxon>
        <taxon>Embryophyta</taxon>
        <taxon>Tracheophyta</taxon>
        <taxon>Spermatophyta</taxon>
        <taxon>Magnoliopsida</taxon>
        <taxon>eudicotyledons</taxon>
        <taxon>Gunneridae</taxon>
        <taxon>Pentapetalae</taxon>
        <taxon>rosids</taxon>
        <taxon>fabids</taxon>
        <taxon>Malpighiales</taxon>
        <taxon>Euphorbiaceae</taxon>
        <taxon>Crotonoideae</taxon>
        <taxon>Micrandreae</taxon>
        <taxon>Hevea</taxon>
    </lineage>
</organism>
<dbReference type="InterPro" id="IPR036812">
    <property type="entry name" value="NAD(P)_OxRdtase_dom_sf"/>
</dbReference>
<accession>A0ABQ9LQ74</accession>
<sequence>MNIQHLKRSFNQWTTRLCGQPWKIARGLASQSPLESATSLVRSLRLYFPLPQIPPSVNQVEMSPVWQQKKLIEFCKTHNVIVTAFSPLGAKGANWGSNLVMDNEVLKEIAKEHGKTVAQVSLGWIIEQGATLAVKSYKKERLKENMEIFDGEYGLCLS</sequence>
<dbReference type="SUPFAM" id="SSF51430">
    <property type="entry name" value="NAD(P)-linked oxidoreductase"/>
    <property type="match status" value="1"/>
</dbReference>
<name>A0ABQ9LQ74_HEVBR</name>
<feature type="domain" description="NADP-dependent oxidoreductase" evidence="1">
    <location>
        <begin position="52"/>
        <end position="150"/>
    </location>
</feature>
<comment type="caution">
    <text evidence="2">The sequence shown here is derived from an EMBL/GenBank/DDBJ whole genome shotgun (WGS) entry which is preliminary data.</text>
</comment>
<evidence type="ECO:0000313" key="2">
    <source>
        <dbReference type="EMBL" id="KAJ9169468.1"/>
    </source>
</evidence>
<dbReference type="InterPro" id="IPR020471">
    <property type="entry name" value="AKR"/>
</dbReference>
<evidence type="ECO:0000259" key="1">
    <source>
        <dbReference type="Pfam" id="PF00248"/>
    </source>
</evidence>
<dbReference type="Proteomes" id="UP001174677">
    <property type="component" value="Chromosome 10"/>
</dbReference>
<gene>
    <name evidence="2" type="ORF">P3X46_017663</name>
</gene>
<reference evidence="2 3" key="1">
    <citation type="journal article" date="2023" name="Plant Biotechnol. J.">
        <title>Chromosome-level wild Hevea brasiliensis genome provides new tools for genomic-assisted breeding and valuable loci to elevate rubber yield.</title>
        <authorList>
            <person name="Cheng H."/>
            <person name="Song X."/>
            <person name="Hu Y."/>
            <person name="Wu T."/>
            <person name="Yang Q."/>
            <person name="An Z."/>
            <person name="Feng S."/>
            <person name="Deng Z."/>
            <person name="Wu W."/>
            <person name="Zeng X."/>
            <person name="Tu M."/>
            <person name="Wang X."/>
            <person name="Huang H."/>
        </authorList>
    </citation>
    <scope>NUCLEOTIDE SEQUENCE [LARGE SCALE GENOMIC DNA]</scope>
    <source>
        <strain evidence="2">MT/VB/25A 57/8</strain>
    </source>
</reference>
<dbReference type="PANTHER" id="PTHR11732">
    <property type="entry name" value="ALDO/KETO REDUCTASE"/>
    <property type="match status" value="1"/>
</dbReference>
<evidence type="ECO:0000313" key="3">
    <source>
        <dbReference type="Proteomes" id="UP001174677"/>
    </source>
</evidence>
<dbReference type="PRINTS" id="PR00069">
    <property type="entry name" value="ALDKETRDTASE"/>
</dbReference>
<dbReference type="Pfam" id="PF00248">
    <property type="entry name" value="Aldo_ket_red"/>
    <property type="match status" value="1"/>
</dbReference>
<keyword evidence="3" id="KW-1185">Reference proteome</keyword>
<dbReference type="EMBL" id="JARPOI010000010">
    <property type="protein sequence ID" value="KAJ9169468.1"/>
    <property type="molecule type" value="Genomic_DNA"/>
</dbReference>
<proteinExistence type="predicted"/>
<dbReference type="Gene3D" id="3.20.20.100">
    <property type="entry name" value="NADP-dependent oxidoreductase domain"/>
    <property type="match status" value="1"/>
</dbReference>